<evidence type="ECO:0000313" key="7">
    <source>
        <dbReference type="Proteomes" id="UP001299235"/>
    </source>
</evidence>
<dbReference type="InterPro" id="IPR036390">
    <property type="entry name" value="WH_DNA-bd_sf"/>
</dbReference>
<dbReference type="SUPFAM" id="SSF46785">
    <property type="entry name" value="Winged helix' DNA-binding domain"/>
    <property type="match status" value="1"/>
</dbReference>
<dbReference type="Proteomes" id="UP001299235">
    <property type="component" value="Unassembled WGS sequence"/>
</dbReference>
<dbReference type="InterPro" id="IPR036388">
    <property type="entry name" value="WH-like_DNA-bd_sf"/>
</dbReference>
<evidence type="ECO:0000256" key="5">
    <source>
        <dbReference type="SAM" id="MobiDB-lite"/>
    </source>
</evidence>
<keyword evidence="4" id="KW-0804">Transcription</keyword>
<name>A0ABS8EXB3_9FIRM</name>
<keyword evidence="2" id="KW-0805">Transcription regulation</keyword>
<keyword evidence="3" id="KW-0238">DNA-binding</keyword>
<dbReference type="InterPro" id="IPR005650">
    <property type="entry name" value="BlaI_family"/>
</dbReference>
<evidence type="ECO:0000256" key="1">
    <source>
        <dbReference type="ARBA" id="ARBA00011046"/>
    </source>
</evidence>
<protein>
    <submittedName>
        <fullName evidence="6">BlaI/MecI/CopY family transcriptional regulator</fullName>
    </submittedName>
</protein>
<accession>A0ABS8EXB3</accession>
<dbReference type="RefSeq" id="WP_147632108.1">
    <property type="nucleotide sequence ID" value="NZ_JAJEQE010000042.1"/>
</dbReference>
<dbReference type="Gene3D" id="1.10.10.10">
    <property type="entry name" value="Winged helix-like DNA-binding domain superfamily/Winged helix DNA-binding domain"/>
    <property type="match status" value="1"/>
</dbReference>
<dbReference type="PIRSF" id="PIRSF019455">
    <property type="entry name" value="CopR_AtkY"/>
    <property type="match status" value="1"/>
</dbReference>
<dbReference type="EMBL" id="JAJEQE010000042">
    <property type="protein sequence ID" value="MCC2149795.1"/>
    <property type="molecule type" value="Genomic_DNA"/>
</dbReference>
<sequence length="143" mass="17171">MAFYSLSEAEQHIMDYMWAHADQEEIHLNEIMEYMETKGYVWKQQTAYSFVIRLKNKKILSSTKRGKRRYYSVNMSRKEFIAKGVQEYLNLAYDGSLLVFLRSLEGDHGLSEEHKQELQQFVKEQQEKEEERQKQEESSEKTE</sequence>
<gene>
    <name evidence="6" type="ORF">LKD42_11105</name>
</gene>
<evidence type="ECO:0000256" key="3">
    <source>
        <dbReference type="ARBA" id="ARBA00023125"/>
    </source>
</evidence>
<evidence type="ECO:0000256" key="2">
    <source>
        <dbReference type="ARBA" id="ARBA00023015"/>
    </source>
</evidence>
<feature type="region of interest" description="Disordered" evidence="5">
    <location>
        <begin position="111"/>
        <end position="143"/>
    </location>
</feature>
<evidence type="ECO:0000256" key="4">
    <source>
        <dbReference type="ARBA" id="ARBA00023163"/>
    </source>
</evidence>
<feature type="compositionally biased region" description="Basic and acidic residues" evidence="5">
    <location>
        <begin position="124"/>
        <end position="143"/>
    </location>
</feature>
<evidence type="ECO:0000313" key="6">
    <source>
        <dbReference type="EMBL" id="MCC2149795.1"/>
    </source>
</evidence>
<comment type="caution">
    <text evidence="6">The sequence shown here is derived from an EMBL/GenBank/DDBJ whole genome shotgun (WGS) entry which is preliminary data.</text>
</comment>
<comment type="similarity">
    <text evidence="1">Belongs to the BlaI transcriptional regulatory family.</text>
</comment>
<dbReference type="Pfam" id="PF03965">
    <property type="entry name" value="Penicillinase_R"/>
    <property type="match status" value="1"/>
</dbReference>
<keyword evidence="7" id="KW-1185">Reference proteome</keyword>
<reference evidence="6 7" key="1">
    <citation type="submission" date="2021-10" db="EMBL/GenBank/DDBJ databases">
        <title>Anaerobic single-cell dispensing facilitates the cultivation of human gut bacteria.</title>
        <authorList>
            <person name="Afrizal A."/>
        </authorList>
    </citation>
    <scope>NUCLEOTIDE SEQUENCE [LARGE SCALE GENOMIC DNA]</scope>
    <source>
        <strain evidence="6 7">CLA-AA-H246</strain>
    </source>
</reference>
<organism evidence="6 7">
    <name type="scientific">Hominisplanchenecus faecis</name>
    <dbReference type="NCBI Taxonomy" id="2885351"/>
    <lineage>
        <taxon>Bacteria</taxon>
        <taxon>Bacillati</taxon>
        <taxon>Bacillota</taxon>
        <taxon>Clostridia</taxon>
        <taxon>Lachnospirales</taxon>
        <taxon>Lachnospiraceae</taxon>
        <taxon>Hominisplanchenecus</taxon>
    </lineage>
</organism>
<proteinExistence type="inferred from homology"/>